<keyword evidence="3" id="KW-0804">Transcription</keyword>
<dbReference type="AlphaFoldDB" id="A0A0L6CQN6"/>
<keyword evidence="1" id="KW-0805">Transcription regulation</keyword>
<dbReference type="GO" id="GO:0003677">
    <property type="term" value="F:DNA binding"/>
    <property type="evidence" value="ECO:0007669"/>
    <property type="project" value="UniProtKB-KW"/>
</dbReference>
<evidence type="ECO:0000259" key="4">
    <source>
        <dbReference type="PROSITE" id="PS50937"/>
    </source>
</evidence>
<dbReference type="Gene3D" id="1.10.1660.10">
    <property type="match status" value="1"/>
</dbReference>
<dbReference type="PROSITE" id="PS50937">
    <property type="entry name" value="HTH_MERR_2"/>
    <property type="match status" value="1"/>
</dbReference>
<dbReference type="Proteomes" id="UP000037046">
    <property type="component" value="Unassembled WGS sequence"/>
</dbReference>
<dbReference type="SUPFAM" id="SSF46955">
    <property type="entry name" value="Putative DNA-binding domain"/>
    <property type="match status" value="1"/>
</dbReference>
<dbReference type="InterPro" id="IPR000551">
    <property type="entry name" value="MerR-type_HTH_dom"/>
</dbReference>
<evidence type="ECO:0000256" key="1">
    <source>
        <dbReference type="ARBA" id="ARBA00023015"/>
    </source>
</evidence>
<protein>
    <submittedName>
        <fullName evidence="5">Mercuric resistance operon regulatory protein</fullName>
    </submittedName>
</protein>
<evidence type="ECO:0000256" key="3">
    <source>
        <dbReference type="ARBA" id="ARBA00023163"/>
    </source>
</evidence>
<dbReference type="PROSITE" id="PS00552">
    <property type="entry name" value="HTH_MERR_1"/>
    <property type="match status" value="1"/>
</dbReference>
<reference evidence="6" key="1">
    <citation type="submission" date="2015-07" db="EMBL/GenBank/DDBJ databases">
        <title>Draft Genome Sequence of Roseovarius tolerans EL-164, a producer of N-Acylated Alanine Methyl Esters (NAMEs).</title>
        <authorList>
            <person name="Voget S."/>
            <person name="Bruns H."/>
            <person name="Wagner-Doebler I."/>
            <person name="Schulz S."/>
            <person name="Daniel R."/>
        </authorList>
    </citation>
    <scope>NUCLEOTIDE SEQUENCE [LARGE SCALE GENOMIC DNA]</scope>
    <source>
        <strain evidence="6">EL-164</strain>
    </source>
</reference>
<gene>
    <name evidence="5" type="primary">merR1_1</name>
    <name evidence="5" type="ORF">ROTO_34170</name>
</gene>
<accession>A0A0L6CQN6</accession>
<feature type="domain" description="HTH merR-type" evidence="4">
    <location>
        <begin position="9"/>
        <end position="78"/>
    </location>
</feature>
<dbReference type="EMBL" id="LGVV01000074">
    <property type="protein sequence ID" value="KNX40041.1"/>
    <property type="molecule type" value="Genomic_DNA"/>
</dbReference>
<dbReference type="Pfam" id="PF00376">
    <property type="entry name" value="MerR"/>
    <property type="match status" value="1"/>
</dbReference>
<evidence type="ECO:0000313" key="6">
    <source>
        <dbReference type="Proteomes" id="UP000037046"/>
    </source>
</evidence>
<evidence type="ECO:0000313" key="5">
    <source>
        <dbReference type="EMBL" id="KNX40041.1"/>
    </source>
</evidence>
<dbReference type="OrthoDB" id="9802944at2"/>
<name>A0A0L6CQN6_9RHOB</name>
<keyword evidence="6" id="KW-1185">Reference proteome</keyword>
<evidence type="ECO:0000256" key="2">
    <source>
        <dbReference type="ARBA" id="ARBA00023125"/>
    </source>
</evidence>
<dbReference type="SMART" id="SM00422">
    <property type="entry name" value="HTH_MERR"/>
    <property type="match status" value="1"/>
</dbReference>
<dbReference type="InterPro" id="IPR009061">
    <property type="entry name" value="DNA-bd_dom_put_sf"/>
</dbReference>
<dbReference type="PANTHER" id="PTHR30204:SF92">
    <property type="entry name" value="HTH-TYPE TRANSCRIPTIONAL REGULATOR ZNTR"/>
    <property type="match status" value="1"/>
</dbReference>
<dbReference type="InterPro" id="IPR015358">
    <property type="entry name" value="Tscrpt_reg_MerR_DNA-bd"/>
</dbReference>
<keyword evidence="2" id="KW-0238">DNA-binding</keyword>
<dbReference type="RefSeq" id="WP_050664246.1">
    <property type="nucleotide sequence ID" value="NZ_CP118494.1"/>
</dbReference>
<dbReference type="GO" id="GO:0003700">
    <property type="term" value="F:DNA-binding transcription factor activity"/>
    <property type="evidence" value="ECO:0007669"/>
    <property type="project" value="InterPro"/>
</dbReference>
<dbReference type="CDD" id="cd04785">
    <property type="entry name" value="HTH_CadR-PbrR-like"/>
    <property type="match status" value="1"/>
</dbReference>
<dbReference type="PRINTS" id="PR00040">
    <property type="entry name" value="HTHMERR"/>
</dbReference>
<organism evidence="5 6">
    <name type="scientific">Roseovarius tolerans</name>
    <dbReference type="NCBI Taxonomy" id="74031"/>
    <lineage>
        <taxon>Bacteria</taxon>
        <taxon>Pseudomonadati</taxon>
        <taxon>Pseudomonadota</taxon>
        <taxon>Alphaproteobacteria</taxon>
        <taxon>Rhodobacterales</taxon>
        <taxon>Roseobacteraceae</taxon>
        <taxon>Roseovarius</taxon>
    </lineage>
</organism>
<dbReference type="Pfam" id="PF09278">
    <property type="entry name" value="MerR-DNA-bind"/>
    <property type="match status" value="1"/>
</dbReference>
<dbReference type="PANTHER" id="PTHR30204">
    <property type="entry name" value="REDOX-CYCLING DRUG-SENSING TRANSCRIPTIONAL ACTIVATOR SOXR"/>
    <property type="match status" value="1"/>
</dbReference>
<sequence>MTDHERESGFTRGDLARATGCNIETIRYYEKTGLLPDPPRTDAGYRIYSTAHATRLRFILRARELGFSMEDIRGLMGLEDGAAPTCAEVKERTERHLADVRARIADLRRIETVLAATASRCSGAEVPDCPVLDAISNPADP</sequence>
<comment type="caution">
    <text evidence="5">The sequence shown here is derived from an EMBL/GenBank/DDBJ whole genome shotgun (WGS) entry which is preliminary data.</text>
</comment>
<proteinExistence type="predicted"/>
<dbReference type="InterPro" id="IPR047057">
    <property type="entry name" value="MerR_fam"/>
</dbReference>
<dbReference type="PATRIC" id="fig|74031.6.peg.3501"/>